<feature type="transmembrane region" description="Helical" evidence="1">
    <location>
        <begin position="104"/>
        <end position="122"/>
    </location>
</feature>
<keyword evidence="4" id="KW-1185">Reference proteome</keyword>
<protein>
    <submittedName>
        <fullName evidence="3">CPBP family intramembrane metalloprotease</fullName>
    </submittedName>
</protein>
<sequence length="266" mass="29988">MGKMKRNDLKISILLAVICFIGGFLVLPYQLDAMQQTLPHQYEQLIETMPVPMILLQLITAIQLTVMAFIVAFLGIKIARKVGFSLDILDALFTKTKVSFETRWVVRAFIFGAISAFVIVGADRFYYQNKISGISDIEPEFSLIGLIAGVFYGGVFEELLMRLFVMSLLIWLVKILFYRGKSELPSLFYWMAIIIAALLFAIGHLPATDAIFGGVTTDLMIRSLILNGIAGIFCGYLFWKKGIEYAILSHMFAHISLQLIMIPLFY</sequence>
<dbReference type="Proteomes" id="UP000274033">
    <property type="component" value="Unassembled WGS sequence"/>
</dbReference>
<reference evidence="3 4" key="1">
    <citation type="journal article" date="2013" name="J. Microbiol.">
        <title>Lysinibacillus chungkukjangi sp. nov., isolated from Chungkukjang, Korean fermented soybean food.</title>
        <authorList>
            <person name="Kim S.J."/>
            <person name="Jang Y.H."/>
            <person name="Hamada M."/>
            <person name="Ahn J.H."/>
            <person name="Weon H.Y."/>
            <person name="Suzuki K."/>
            <person name="Whang K.S."/>
            <person name="Kwon S.W."/>
        </authorList>
    </citation>
    <scope>NUCLEOTIDE SEQUENCE [LARGE SCALE GENOMIC DNA]</scope>
    <source>
        <strain evidence="3 4">MCCC 1A12701</strain>
    </source>
</reference>
<dbReference type="GO" id="GO:0004175">
    <property type="term" value="F:endopeptidase activity"/>
    <property type="evidence" value="ECO:0007669"/>
    <property type="project" value="UniProtKB-ARBA"/>
</dbReference>
<feature type="transmembrane region" description="Helical" evidence="1">
    <location>
        <begin position="51"/>
        <end position="76"/>
    </location>
</feature>
<feature type="transmembrane region" description="Helical" evidence="1">
    <location>
        <begin position="159"/>
        <end position="178"/>
    </location>
</feature>
<evidence type="ECO:0000259" key="2">
    <source>
        <dbReference type="Pfam" id="PF02517"/>
    </source>
</evidence>
<organism evidence="3 4">
    <name type="scientific">Lysinibacillus composti</name>
    <dbReference type="NCBI Taxonomy" id="720633"/>
    <lineage>
        <taxon>Bacteria</taxon>
        <taxon>Bacillati</taxon>
        <taxon>Bacillota</taxon>
        <taxon>Bacilli</taxon>
        <taxon>Bacillales</taxon>
        <taxon>Bacillaceae</taxon>
        <taxon>Lysinibacillus</taxon>
    </lineage>
</organism>
<evidence type="ECO:0000313" key="3">
    <source>
        <dbReference type="EMBL" id="RQW75272.1"/>
    </source>
</evidence>
<keyword evidence="3" id="KW-0482">Metalloprotease</keyword>
<feature type="transmembrane region" description="Helical" evidence="1">
    <location>
        <begin position="12"/>
        <end position="31"/>
    </location>
</feature>
<feature type="domain" description="CAAX prenyl protease 2/Lysostaphin resistance protein A-like" evidence="2">
    <location>
        <begin position="142"/>
        <end position="253"/>
    </location>
</feature>
<dbReference type="GO" id="GO:0006508">
    <property type="term" value="P:proteolysis"/>
    <property type="evidence" value="ECO:0007669"/>
    <property type="project" value="UniProtKB-KW"/>
</dbReference>
<dbReference type="GO" id="GO:0080120">
    <property type="term" value="P:CAAX-box protein maturation"/>
    <property type="evidence" value="ECO:0007669"/>
    <property type="project" value="UniProtKB-ARBA"/>
</dbReference>
<proteinExistence type="predicted"/>
<keyword evidence="1" id="KW-1133">Transmembrane helix</keyword>
<name>A0A3N9URV3_9BACI</name>
<feature type="transmembrane region" description="Helical" evidence="1">
    <location>
        <begin position="219"/>
        <end position="239"/>
    </location>
</feature>
<dbReference type="GO" id="GO:0008237">
    <property type="term" value="F:metallopeptidase activity"/>
    <property type="evidence" value="ECO:0007669"/>
    <property type="project" value="UniProtKB-KW"/>
</dbReference>
<keyword evidence="1" id="KW-0812">Transmembrane</keyword>
<keyword evidence="1" id="KW-0472">Membrane</keyword>
<keyword evidence="3" id="KW-0378">Hydrolase</keyword>
<dbReference type="EMBL" id="RRCT01000005">
    <property type="protein sequence ID" value="RQW75272.1"/>
    <property type="molecule type" value="Genomic_DNA"/>
</dbReference>
<evidence type="ECO:0000313" key="4">
    <source>
        <dbReference type="Proteomes" id="UP000274033"/>
    </source>
</evidence>
<dbReference type="Pfam" id="PF02517">
    <property type="entry name" value="Rce1-like"/>
    <property type="match status" value="1"/>
</dbReference>
<dbReference type="AlphaFoldDB" id="A0A3N9URV3"/>
<feature type="transmembrane region" description="Helical" evidence="1">
    <location>
        <begin position="187"/>
        <end position="207"/>
    </location>
</feature>
<gene>
    <name evidence="3" type="ORF">EBB45_07905</name>
</gene>
<comment type="caution">
    <text evidence="3">The sequence shown here is derived from an EMBL/GenBank/DDBJ whole genome shotgun (WGS) entry which is preliminary data.</text>
</comment>
<accession>A0A3N9URV3</accession>
<keyword evidence="3" id="KW-0645">Protease</keyword>
<feature type="transmembrane region" description="Helical" evidence="1">
    <location>
        <begin position="246"/>
        <end position="265"/>
    </location>
</feature>
<evidence type="ECO:0000256" key="1">
    <source>
        <dbReference type="SAM" id="Phobius"/>
    </source>
</evidence>
<dbReference type="InterPro" id="IPR003675">
    <property type="entry name" value="Rce1/LyrA-like_dom"/>
</dbReference>